<dbReference type="InterPro" id="IPR013780">
    <property type="entry name" value="Glyco_hydro_b"/>
</dbReference>
<name>A0A2G9HGM1_9LAMI</name>
<evidence type="ECO:0000313" key="14">
    <source>
        <dbReference type="EMBL" id="PIN16440.1"/>
    </source>
</evidence>
<dbReference type="GO" id="GO:0005509">
    <property type="term" value="F:calcium ion binding"/>
    <property type="evidence" value="ECO:0007669"/>
    <property type="project" value="UniProtKB-UniRule"/>
</dbReference>
<dbReference type="SUPFAM" id="SSF51011">
    <property type="entry name" value="Glycosyl hydrolase domain"/>
    <property type="match status" value="1"/>
</dbReference>
<evidence type="ECO:0000259" key="12">
    <source>
        <dbReference type="SMART" id="SM00642"/>
    </source>
</evidence>
<evidence type="ECO:0000256" key="11">
    <source>
        <dbReference type="PIRSR" id="PIRSR001028-1"/>
    </source>
</evidence>
<feature type="domain" description="Glycosyl hydrolase family 13 catalytic" evidence="12">
    <location>
        <begin position="25"/>
        <end position="363"/>
    </location>
</feature>
<keyword evidence="5" id="KW-0479">Metal-binding</keyword>
<dbReference type="InterPro" id="IPR012850">
    <property type="entry name" value="A-amylase_bs_C"/>
</dbReference>
<dbReference type="SMART" id="SM00810">
    <property type="entry name" value="Alpha-amyl_C2"/>
    <property type="match status" value="1"/>
</dbReference>
<evidence type="ECO:0000256" key="4">
    <source>
        <dbReference type="ARBA" id="ARBA00012595"/>
    </source>
</evidence>
<dbReference type="InterPro" id="IPR013775">
    <property type="entry name" value="A-amylase_pln"/>
</dbReference>
<dbReference type="STRING" id="429701.A0A2G9HGM1"/>
<dbReference type="OrthoDB" id="550577at2759"/>
<dbReference type="Gene3D" id="3.20.20.80">
    <property type="entry name" value="Glycosidases"/>
    <property type="match status" value="1"/>
</dbReference>
<keyword evidence="6 14" id="KW-0378">Hydrolase</keyword>
<evidence type="ECO:0000313" key="15">
    <source>
        <dbReference type="Proteomes" id="UP000231279"/>
    </source>
</evidence>
<evidence type="ECO:0000256" key="7">
    <source>
        <dbReference type="ARBA" id="ARBA00023277"/>
    </source>
</evidence>
<dbReference type="Proteomes" id="UP000231279">
    <property type="component" value="Unassembled WGS sequence"/>
</dbReference>
<accession>A0A2G9HGM1</accession>
<keyword evidence="15" id="KW-1185">Reference proteome</keyword>
<feature type="chain" id="PRO_5013434803" description="Alpha-amylase" evidence="10">
    <location>
        <begin position="25"/>
        <end position="426"/>
    </location>
</feature>
<comment type="similarity">
    <text evidence="3 10">Belongs to the glycosyl hydrolase 13 family.</text>
</comment>
<feature type="domain" description="Alpha-amylase C-terminal beta-sheet" evidence="13">
    <location>
        <begin position="364"/>
        <end position="424"/>
    </location>
</feature>
<sequence length="426" mass="47352">MNTFLTSLSCLFIAFAFFPSSATSTLLFQGFNWESCNKQGGWYNSLLTVVPDIASAGVTHVWLPPPSHSVAPQGYLPGRLYDLDASKYGNQGELKTLITALHGRGIKALADIVINHRTAEKKDSRGIYCIFEGGTPDDRLDWGPSFICKDDVQYSDGTGNPDSGEPYDAAPDIDHLNPRVQTELSNWLNWLKTDIGFDGWRFDFVKGYSPSITKLYMENSKPDFAVGELWKSLAYEQDGKPAYNQDRHRNELAQWIRDGGGDVTAFDFTTKGILQAAVQGELWRLKDSNGNPPGLIGILPEKAVTFIDNHDTGSTQKLWPFPGDKVSLGYAYILTHPGVPSVFYDHFFDWGKKDEISKLSAIRKRNGISERSKVEILAADADLYVAKIDDKIITKFGPKMDLGNLIPANFQVSTSGNDYAVWERKG</sequence>
<comment type="cofactor">
    <cofactor evidence="2 10">
        <name>Ca(2+)</name>
        <dbReference type="ChEBI" id="CHEBI:29108"/>
    </cofactor>
</comment>
<feature type="active site" description="Nucleophile" evidence="11">
    <location>
        <position position="203"/>
    </location>
</feature>
<dbReference type="SMART" id="SM00642">
    <property type="entry name" value="Aamy"/>
    <property type="match status" value="1"/>
</dbReference>
<evidence type="ECO:0000256" key="3">
    <source>
        <dbReference type="ARBA" id="ARBA00008061"/>
    </source>
</evidence>
<evidence type="ECO:0000256" key="8">
    <source>
        <dbReference type="ARBA" id="ARBA00023295"/>
    </source>
</evidence>
<dbReference type="InterPro" id="IPR017853">
    <property type="entry name" value="GH"/>
</dbReference>
<dbReference type="EC" id="3.2.1.1" evidence="4 10"/>
<protein>
    <recommendedName>
        <fullName evidence="4 10">Alpha-amylase</fullName>
        <ecNumber evidence="4 10">3.2.1.1</ecNumber>
    </recommendedName>
    <alternativeName>
        <fullName evidence="9 10">1,4-alpha-D-glucan glucanohydrolase</fullName>
    </alternativeName>
</protein>
<dbReference type="SUPFAM" id="SSF51445">
    <property type="entry name" value="(Trans)glycosidases"/>
    <property type="match status" value="1"/>
</dbReference>
<dbReference type="GO" id="GO:0004556">
    <property type="term" value="F:alpha-amylase activity"/>
    <property type="evidence" value="ECO:0007669"/>
    <property type="project" value="UniProtKB-UniRule"/>
</dbReference>
<gene>
    <name evidence="14" type="ORF">CDL12_10893</name>
</gene>
<dbReference type="EMBL" id="NKXS01001862">
    <property type="protein sequence ID" value="PIN16440.1"/>
    <property type="molecule type" value="Genomic_DNA"/>
</dbReference>
<evidence type="ECO:0000256" key="1">
    <source>
        <dbReference type="ARBA" id="ARBA00000548"/>
    </source>
</evidence>
<organism evidence="14 15">
    <name type="scientific">Handroanthus impetiginosus</name>
    <dbReference type="NCBI Taxonomy" id="429701"/>
    <lineage>
        <taxon>Eukaryota</taxon>
        <taxon>Viridiplantae</taxon>
        <taxon>Streptophyta</taxon>
        <taxon>Embryophyta</taxon>
        <taxon>Tracheophyta</taxon>
        <taxon>Spermatophyta</taxon>
        <taxon>Magnoliopsida</taxon>
        <taxon>eudicotyledons</taxon>
        <taxon>Gunneridae</taxon>
        <taxon>Pentapetalae</taxon>
        <taxon>asterids</taxon>
        <taxon>lamiids</taxon>
        <taxon>Lamiales</taxon>
        <taxon>Bignoniaceae</taxon>
        <taxon>Crescentiina</taxon>
        <taxon>Tabebuia alliance</taxon>
        <taxon>Handroanthus</taxon>
    </lineage>
</organism>
<dbReference type="InterPro" id="IPR006047">
    <property type="entry name" value="GH13_cat_dom"/>
</dbReference>
<dbReference type="Pfam" id="PF07821">
    <property type="entry name" value="Alpha-amyl_C2"/>
    <property type="match status" value="1"/>
</dbReference>
<dbReference type="AlphaFoldDB" id="A0A2G9HGM1"/>
<proteinExistence type="inferred from homology"/>
<dbReference type="Gene3D" id="2.60.40.1180">
    <property type="entry name" value="Golgi alpha-mannosidase II"/>
    <property type="match status" value="1"/>
</dbReference>
<dbReference type="CDD" id="cd11314">
    <property type="entry name" value="AmyAc_arch_bac_plant_AmyA"/>
    <property type="match status" value="1"/>
</dbReference>
<dbReference type="Pfam" id="PF00128">
    <property type="entry name" value="Alpha-amylase"/>
    <property type="match status" value="1"/>
</dbReference>
<keyword evidence="10" id="KW-0732">Signal</keyword>
<dbReference type="PANTHER" id="PTHR43447">
    <property type="entry name" value="ALPHA-AMYLASE"/>
    <property type="match status" value="1"/>
</dbReference>
<evidence type="ECO:0000256" key="5">
    <source>
        <dbReference type="ARBA" id="ARBA00022723"/>
    </source>
</evidence>
<dbReference type="GO" id="GO:0005975">
    <property type="term" value="P:carbohydrate metabolic process"/>
    <property type="evidence" value="ECO:0007669"/>
    <property type="project" value="InterPro"/>
</dbReference>
<evidence type="ECO:0000256" key="9">
    <source>
        <dbReference type="ARBA" id="ARBA00030238"/>
    </source>
</evidence>
<comment type="catalytic activity">
    <reaction evidence="1 10">
        <text>Endohydrolysis of (1-&gt;4)-alpha-D-glucosidic linkages in polysaccharides containing three or more (1-&gt;4)-alpha-linked D-glucose units.</text>
        <dbReference type="EC" id="3.2.1.1"/>
    </reaction>
</comment>
<keyword evidence="7" id="KW-0119">Carbohydrate metabolism</keyword>
<comment type="caution">
    <text evidence="14">The sequence shown here is derived from an EMBL/GenBank/DDBJ whole genome shotgun (WGS) entry which is preliminary data.</text>
</comment>
<dbReference type="PIRSF" id="PIRSF001028">
    <property type="entry name" value="Alph-amls_plant"/>
    <property type="match status" value="1"/>
</dbReference>
<evidence type="ECO:0000259" key="13">
    <source>
        <dbReference type="SMART" id="SM00810"/>
    </source>
</evidence>
<evidence type="ECO:0000256" key="10">
    <source>
        <dbReference type="PIRNR" id="PIRNR001028"/>
    </source>
</evidence>
<reference evidence="15" key="1">
    <citation type="journal article" date="2018" name="Gigascience">
        <title>Genome assembly of the Pink Ipe (Handroanthus impetiginosus, Bignoniaceae), a highly valued, ecologically keystone Neotropical timber forest tree.</title>
        <authorList>
            <person name="Silva-Junior O.B."/>
            <person name="Grattapaglia D."/>
            <person name="Novaes E."/>
            <person name="Collevatti R.G."/>
        </authorList>
    </citation>
    <scope>NUCLEOTIDE SEQUENCE [LARGE SCALE GENOMIC DNA]</scope>
    <source>
        <strain evidence="15">cv. UFG-1</strain>
    </source>
</reference>
<keyword evidence="8 14" id="KW-0326">Glycosidase</keyword>
<feature type="signal peptide" evidence="10">
    <location>
        <begin position="1"/>
        <end position="24"/>
    </location>
</feature>
<evidence type="ECO:0000256" key="2">
    <source>
        <dbReference type="ARBA" id="ARBA00001913"/>
    </source>
</evidence>
<feature type="active site" description="Proton donor" evidence="11">
    <location>
        <position position="228"/>
    </location>
</feature>
<evidence type="ECO:0000256" key="6">
    <source>
        <dbReference type="ARBA" id="ARBA00022801"/>
    </source>
</evidence>